<dbReference type="InterPro" id="IPR001214">
    <property type="entry name" value="SET_dom"/>
</dbReference>
<evidence type="ECO:0000256" key="2">
    <source>
        <dbReference type="ARBA" id="ARBA00023242"/>
    </source>
</evidence>
<evidence type="ECO:0000313" key="5">
    <source>
        <dbReference type="EMBL" id="VDM18772.1"/>
    </source>
</evidence>
<dbReference type="PROSITE" id="PS50280">
    <property type="entry name" value="SET"/>
    <property type="match status" value="1"/>
</dbReference>
<dbReference type="Proteomes" id="UP000274429">
    <property type="component" value="Unassembled WGS sequence"/>
</dbReference>
<dbReference type="PANTHER" id="PTHR46024">
    <property type="entry name" value="HISTONE-LYSINE N-METHYLTRANSFERASE EGGLESS"/>
    <property type="match status" value="1"/>
</dbReference>
<organism evidence="7">
    <name type="scientific">Hydatigena taeniaeformis</name>
    <name type="common">Feline tapeworm</name>
    <name type="synonym">Taenia taeniaeformis</name>
    <dbReference type="NCBI Taxonomy" id="6205"/>
    <lineage>
        <taxon>Eukaryota</taxon>
        <taxon>Metazoa</taxon>
        <taxon>Spiralia</taxon>
        <taxon>Lophotrochozoa</taxon>
        <taxon>Platyhelminthes</taxon>
        <taxon>Cestoda</taxon>
        <taxon>Eucestoda</taxon>
        <taxon>Cyclophyllidea</taxon>
        <taxon>Taeniidae</taxon>
        <taxon>Hydatigera</taxon>
    </lineage>
</organism>
<sequence>MVDTSVGYRYRRLSQFTMGGIYECNSRCKCDRRCQNRVVQQGVWVRTQVFKTNRKGWGIRALNAIPKGAFICTYAGAIYDDTKAIEEGYDNGDEYQAELDYIETVEKHKIDYEPYAIEPEESSDLDPPSSNPIVAQIRPPTSARTARKHSGHVGHVRCNSSSSVSSYSACSNVSKVGDKAGGEIDSTVEQGDIKISPPSSTVGESDETTAISSILDQALAFASSSSTIHIHKAEEGEDGGESLKLHEAKFNPEAVAIKKCEDLPKSMMETSEAEVAEESSDGNLRNKHSGLSGTSRVNKIKSEESNSCTENADSVSTYSCSSDVPLPDSTAFNTVLPMDVVTSEGDNTSEKPLELSEFTIAAPGLTSFGGISNLSEIMSSASFDRLPVVQLTRLSKKDKRLASLSMKQSRGGTRSHLSDRLSGEKVWLSPARRSLLRSSKPSPLTMAYRPTGPRQLLLVASLKKSASNADIACSTSHSTEPKRSWAIFLDSHSHHSTGERRSRGKAREHRIHTTVPSTTGNGKAGESTETSTVAGPLTASPSTSTFVPWANRRFYPVAQRDWLPARNYFGDEEPFVMDAKKMGNLGRYFNHSCEPNVFVQNVFISSHDPRFPEVAFFAKRNIAAGEELTWDYGYVVDAVPFKVLYCYCGEPSCRIRLL</sequence>
<proteinExistence type="predicted"/>
<evidence type="ECO:0000259" key="4">
    <source>
        <dbReference type="PROSITE" id="PS50280"/>
    </source>
</evidence>
<dbReference type="STRING" id="6205.A0A0R3WMQ7"/>
<dbReference type="SUPFAM" id="SSF82199">
    <property type="entry name" value="SET domain"/>
    <property type="match status" value="1"/>
</dbReference>
<name>A0A0R3WMQ7_HYDTA</name>
<reference evidence="5 6" key="2">
    <citation type="submission" date="2018-11" db="EMBL/GenBank/DDBJ databases">
        <authorList>
            <consortium name="Pathogen Informatics"/>
        </authorList>
    </citation>
    <scope>NUCLEOTIDE SEQUENCE [LARGE SCALE GENOMIC DNA]</scope>
</reference>
<evidence type="ECO:0000256" key="3">
    <source>
        <dbReference type="SAM" id="MobiDB-lite"/>
    </source>
</evidence>
<evidence type="ECO:0000256" key="1">
    <source>
        <dbReference type="ARBA" id="ARBA00004123"/>
    </source>
</evidence>
<dbReference type="SMART" id="SM00317">
    <property type="entry name" value="SET"/>
    <property type="match status" value="1"/>
</dbReference>
<dbReference type="AlphaFoldDB" id="A0A0R3WMQ7"/>
<feature type="domain" description="SET" evidence="4">
    <location>
        <begin position="45"/>
        <end position="633"/>
    </location>
</feature>
<feature type="compositionally biased region" description="Basic residues" evidence="3">
    <location>
        <begin position="502"/>
        <end position="512"/>
    </location>
</feature>
<evidence type="ECO:0000313" key="6">
    <source>
        <dbReference type="Proteomes" id="UP000274429"/>
    </source>
</evidence>
<dbReference type="GO" id="GO:0046974">
    <property type="term" value="F:histone H3K9 methyltransferase activity"/>
    <property type="evidence" value="ECO:0007669"/>
    <property type="project" value="TreeGrafter"/>
</dbReference>
<feature type="compositionally biased region" description="Polar residues" evidence="3">
    <location>
        <begin position="305"/>
        <end position="316"/>
    </location>
</feature>
<keyword evidence="6" id="KW-1185">Reference proteome</keyword>
<dbReference type="Gene3D" id="2.170.270.10">
    <property type="entry name" value="SET domain"/>
    <property type="match status" value="2"/>
</dbReference>
<dbReference type="Pfam" id="PF00856">
    <property type="entry name" value="SET"/>
    <property type="match status" value="1"/>
</dbReference>
<feature type="region of interest" description="Disordered" evidence="3">
    <location>
        <begin position="268"/>
        <end position="316"/>
    </location>
</feature>
<dbReference type="InterPro" id="IPR046341">
    <property type="entry name" value="SET_dom_sf"/>
</dbReference>
<evidence type="ECO:0000313" key="7">
    <source>
        <dbReference type="WBParaSite" id="TTAC_0000204501-mRNA-1"/>
    </source>
</evidence>
<dbReference type="GO" id="GO:0010629">
    <property type="term" value="P:negative regulation of gene expression"/>
    <property type="evidence" value="ECO:0007669"/>
    <property type="project" value="TreeGrafter"/>
</dbReference>
<gene>
    <name evidence="5" type="ORF">TTAC_LOCUS2032</name>
</gene>
<dbReference type="OrthoDB" id="5792673at2759"/>
<dbReference type="GO" id="GO:0070828">
    <property type="term" value="P:heterochromatin organization"/>
    <property type="evidence" value="ECO:0007669"/>
    <property type="project" value="TreeGrafter"/>
</dbReference>
<feature type="compositionally biased region" description="Acidic residues" evidence="3">
    <location>
        <begin position="271"/>
        <end position="280"/>
    </location>
</feature>
<dbReference type="InterPro" id="IPR051516">
    <property type="entry name" value="SETDB_methyltransferase"/>
</dbReference>
<accession>A0A0R3WMQ7</accession>
<feature type="compositionally biased region" description="Polar residues" evidence="3">
    <location>
        <begin position="514"/>
        <end position="537"/>
    </location>
</feature>
<comment type="subcellular location">
    <subcellularLocation>
        <location evidence="1">Nucleus</location>
    </subcellularLocation>
</comment>
<dbReference type="EMBL" id="UYWX01000698">
    <property type="protein sequence ID" value="VDM18772.1"/>
    <property type="molecule type" value="Genomic_DNA"/>
</dbReference>
<feature type="region of interest" description="Disordered" evidence="3">
    <location>
        <begin position="493"/>
        <end position="537"/>
    </location>
</feature>
<dbReference type="WBParaSite" id="TTAC_0000204501-mRNA-1">
    <property type="protein sequence ID" value="TTAC_0000204501-mRNA-1"/>
    <property type="gene ID" value="TTAC_0000204501"/>
</dbReference>
<dbReference type="PANTHER" id="PTHR46024:SF1">
    <property type="entry name" value="HISTONE-LYSINE N-METHYLTRANSFERASE EGGLESS"/>
    <property type="match status" value="1"/>
</dbReference>
<dbReference type="GO" id="GO:0005634">
    <property type="term" value="C:nucleus"/>
    <property type="evidence" value="ECO:0007669"/>
    <property type="project" value="UniProtKB-SubCell"/>
</dbReference>
<keyword evidence="2" id="KW-0539">Nucleus</keyword>
<reference evidence="7" key="1">
    <citation type="submission" date="2017-02" db="UniProtKB">
        <authorList>
            <consortium name="WormBaseParasite"/>
        </authorList>
    </citation>
    <scope>IDENTIFICATION</scope>
</reference>
<protein>
    <submittedName>
        <fullName evidence="7">SET domain-containing protein</fullName>
    </submittedName>
</protein>